<dbReference type="NCBIfam" id="NF008691">
    <property type="entry name" value="PRK11713.1-4"/>
    <property type="match status" value="1"/>
</dbReference>
<dbReference type="SUPFAM" id="SSF75217">
    <property type="entry name" value="alpha/beta knot"/>
    <property type="match status" value="1"/>
</dbReference>
<dbReference type="EC" id="2.1.1.193" evidence="3 12"/>
<dbReference type="InterPro" id="IPR029026">
    <property type="entry name" value="tRNA_m1G_MTases_N"/>
</dbReference>
<evidence type="ECO:0000256" key="7">
    <source>
        <dbReference type="ARBA" id="ARBA00022603"/>
    </source>
</evidence>
<evidence type="ECO:0000256" key="1">
    <source>
        <dbReference type="ARBA" id="ARBA00004496"/>
    </source>
</evidence>
<dbReference type="RefSeq" id="WP_105959652.1">
    <property type="nucleotide sequence ID" value="NZ_PVNS01000010.1"/>
</dbReference>
<comment type="subcellular location">
    <subcellularLocation>
        <location evidence="1 12">Cytoplasm</location>
    </subcellularLocation>
</comment>
<organism evidence="14 15">
    <name type="scientific">Alkalicoccus urumqiensis</name>
    <name type="common">Bacillus urumqiensis</name>
    <dbReference type="NCBI Taxonomy" id="1548213"/>
    <lineage>
        <taxon>Bacteria</taxon>
        <taxon>Bacillati</taxon>
        <taxon>Bacillota</taxon>
        <taxon>Bacilli</taxon>
        <taxon>Bacillales</taxon>
        <taxon>Bacillaceae</taxon>
        <taxon>Alkalicoccus</taxon>
    </lineage>
</organism>
<name>A0A2P6MFN0_ALKUR</name>
<dbReference type="InterPro" id="IPR029028">
    <property type="entry name" value="Alpha/beta_knot_MTases"/>
</dbReference>
<dbReference type="GO" id="GO:0005737">
    <property type="term" value="C:cytoplasm"/>
    <property type="evidence" value="ECO:0007669"/>
    <property type="project" value="UniProtKB-SubCell"/>
</dbReference>
<evidence type="ECO:0000256" key="3">
    <source>
        <dbReference type="ARBA" id="ARBA00012328"/>
    </source>
</evidence>
<dbReference type="Gene3D" id="3.40.1280.10">
    <property type="match status" value="1"/>
</dbReference>
<evidence type="ECO:0000256" key="9">
    <source>
        <dbReference type="ARBA" id="ARBA00022691"/>
    </source>
</evidence>
<keyword evidence="5 12" id="KW-0963">Cytoplasm</keyword>
<dbReference type="PANTHER" id="PTHR30027">
    <property type="entry name" value="RIBOSOMAL RNA SMALL SUBUNIT METHYLTRANSFERASE E"/>
    <property type="match status" value="1"/>
</dbReference>
<protein>
    <recommendedName>
        <fullName evidence="4 12">Ribosomal RNA small subunit methyltransferase E</fullName>
        <ecNumber evidence="3 12">2.1.1.193</ecNumber>
    </recommendedName>
</protein>
<evidence type="ECO:0000256" key="8">
    <source>
        <dbReference type="ARBA" id="ARBA00022679"/>
    </source>
</evidence>
<comment type="caution">
    <text evidence="14">The sequence shown here is derived from an EMBL/GenBank/DDBJ whole genome shotgun (WGS) entry which is preliminary data.</text>
</comment>
<comment type="function">
    <text evidence="10 12">Specifically methylates the N3 position of the uracil ring of uridine 1498 (m3U1498) in 16S rRNA. Acts on the fully assembled 30S ribosomal subunit.</text>
</comment>
<dbReference type="InterPro" id="IPR015947">
    <property type="entry name" value="PUA-like_sf"/>
</dbReference>
<evidence type="ECO:0000259" key="13">
    <source>
        <dbReference type="Pfam" id="PF04452"/>
    </source>
</evidence>
<dbReference type="EMBL" id="PVNS01000010">
    <property type="protein sequence ID" value="PRO65096.1"/>
    <property type="molecule type" value="Genomic_DNA"/>
</dbReference>
<evidence type="ECO:0000256" key="5">
    <source>
        <dbReference type="ARBA" id="ARBA00022490"/>
    </source>
</evidence>
<dbReference type="InterPro" id="IPR046886">
    <property type="entry name" value="RsmE_MTase_dom"/>
</dbReference>
<dbReference type="NCBIfam" id="TIGR00046">
    <property type="entry name" value="RsmE family RNA methyltransferase"/>
    <property type="match status" value="1"/>
</dbReference>
<dbReference type="GO" id="GO:0070475">
    <property type="term" value="P:rRNA base methylation"/>
    <property type="evidence" value="ECO:0007669"/>
    <property type="project" value="TreeGrafter"/>
</dbReference>
<comment type="similarity">
    <text evidence="2 12">Belongs to the RNA methyltransferase RsmE family.</text>
</comment>
<dbReference type="OrthoDB" id="9815641at2"/>
<keyword evidence="9 12" id="KW-0949">S-adenosyl-L-methionine</keyword>
<dbReference type="CDD" id="cd18084">
    <property type="entry name" value="RsmE-like"/>
    <property type="match status" value="1"/>
</dbReference>
<comment type="catalytic activity">
    <reaction evidence="11 12">
        <text>uridine(1498) in 16S rRNA + S-adenosyl-L-methionine = N(3)-methyluridine(1498) in 16S rRNA + S-adenosyl-L-homocysteine + H(+)</text>
        <dbReference type="Rhea" id="RHEA:42920"/>
        <dbReference type="Rhea" id="RHEA-COMP:10283"/>
        <dbReference type="Rhea" id="RHEA-COMP:10284"/>
        <dbReference type="ChEBI" id="CHEBI:15378"/>
        <dbReference type="ChEBI" id="CHEBI:57856"/>
        <dbReference type="ChEBI" id="CHEBI:59789"/>
        <dbReference type="ChEBI" id="CHEBI:65315"/>
        <dbReference type="ChEBI" id="CHEBI:74502"/>
        <dbReference type="EC" id="2.1.1.193"/>
    </reaction>
</comment>
<proteinExistence type="inferred from homology"/>
<feature type="domain" description="Ribosomal RNA small subunit methyltransferase E methyltransferase" evidence="13">
    <location>
        <begin position="68"/>
        <end position="236"/>
    </location>
</feature>
<dbReference type="InterPro" id="IPR006700">
    <property type="entry name" value="RsmE"/>
</dbReference>
<evidence type="ECO:0000313" key="15">
    <source>
        <dbReference type="Proteomes" id="UP000243650"/>
    </source>
</evidence>
<evidence type="ECO:0000256" key="6">
    <source>
        <dbReference type="ARBA" id="ARBA00022552"/>
    </source>
</evidence>
<keyword evidence="8 12" id="KW-0808">Transferase</keyword>
<keyword evidence="6 12" id="KW-0698">rRNA processing</keyword>
<gene>
    <name evidence="14" type="ORF">C6I21_11660</name>
</gene>
<evidence type="ECO:0000256" key="12">
    <source>
        <dbReference type="PIRNR" id="PIRNR015601"/>
    </source>
</evidence>
<accession>A0A2P6MFN0</accession>
<reference evidence="14 15" key="1">
    <citation type="submission" date="2018-03" db="EMBL/GenBank/DDBJ databases">
        <title>Bacillus urumqiensis sp. nov., a moderately haloalkaliphilic bacterium isolated from a salt lake.</title>
        <authorList>
            <person name="Zhao B."/>
            <person name="Liao Z."/>
        </authorList>
    </citation>
    <scope>NUCLEOTIDE SEQUENCE [LARGE SCALE GENOMIC DNA]</scope>
    <source>
        <strain evidence="14 15">BZ-SZ-XJ18</strain>
    </source>
</reference>
<dbReference type="Proteomes" id="UP000243650">
    <property type="component" value="Unassembled WGS sequence"/>
</dbReference>
<sequence>MQRYFIDTADFSRGTVPLPEDVQHHVNRVMRMEEGDSFILCSGGTCVEAELLSENEAQVKGLLENDPELPVSVTIAHGLPKADKLELVIQKGTELGADAFFPFEASRSVVRLDEKKAVKKQERWQKIAREAAEQSHRSRVPYVFQLQSKNALIQRLQEADYGIIAYEENAKSGDHEGLHRFLETVEPGADVVIVLGPEGGLTPEEAEAFSPYAAPVSLGPRILRTETAPLYLLSVFSYYFELMR</sequence>
<dbReference type="AlphaFoldDB" id="A0A2P6MFN0"/>
<keyword evidence="15" id="KW-1185">Reference proteome</keyword>
<evidence type="ECO:0000256" key="10">
    <source>
        <dbReference type="ARBA" id="ARBA00025699"/>
    </source>
</evidence>
<dbReference type="PANTHER" id="PTHR30027:SF3">
    <property type="entry name" value="16S RRNA (URACIL(1498)-N(3))-METHYLTRANSFERASE"/>
    <property type="match status" value="1"/>
</dbReference>
<keyword evidence="7 12" id="KW-0489">Methyltransferase</keyword>
<dbReference type="SUPFAM" id="SSF88697">
    <property type="entry name" value="PUA domain-like"/>
    <property type="match status" value="1"/>
</dbReference>
<evidence type="ECO:0000313" key="14">
    <source>
        <dbReference type="EMBL" id="PRO65096.1"/>
    </source>
</evidence>
<evidence type="ECO:0000256" key="4">
    <source>
        <dbReference type="ARBA" id="ARBA00013673"/>
    </source>
</evidence>
<dbReference type="Pfam" id="PF04452">
    <property type="entry name" value="Methyltrans_RNA"/>
    <property type="match status" value="1"/>
</dbReference>
<evidence type="ECO:0000256" key="2">
    <source>
        <dbReference type="ARBA" id="ARBA00005528"/>
    </source>
</evidence>
<evidence type="ECO:0000256" key="11">
    <source>
        <dbReference type="ARBA" id="ARBA00047944"/>
    </source>
</evidence>
<dbReference type="PIRSF" id="PIRSF015601">
    <property type="entry name" value="MTase_slr0722"/>
    <property type="match status" value="1"/>
</dbReference>
<dbReference type="GO" id="GO:0070042">
    <property type="term" value="F:rRNA (uridine-N3-)-methyltransferase activity"/>
    <property type="evidence" value="ECO:0007669"/>
    <property type="project" value="TreeGrafter"/>
</dbReference>